<feature type="region of interest" description="Disordered" evidence="1">
    <location>
        <begin position="15"/>
        <end position="36"/>
    </location>
</feature>
<dbReference type="InParanoid" id="A0A1Z5JBB0"/>
<evidence type="ECO:0000313" key="3">
    <source>
        <dbReference type="Proteomes" id="UP000198406"/>
    </source>
</evidence>
<dbReference type="InterPro" id="IPR027417">
    <property type="entry name" value="P-loop_NTPase"/>
</dbReference>
<evidence type="ECO:0000256" key="1">
    <source>
        <dbReference type="SAM" id="MobiDB-lite"/>
    </source>
</evidence>
<dbReference type="Gene3D" id="3.40.50.300">
    <property type="entry name" value="P-loop containing nucleotide triphosphate hydrolases"/>
    <property type="match status" value="1"/>
</dbReference>
<organism evidence="2 3">
    <name type="scientific">Fistulifera solaris</name>
    <name type="common">Oleaginous diatom</name>
    <dbReference type="NCBI Taxonomy" id="1519565"/>
    <lineage>
        <taxon>Eukaryota</taxon>
        <taxon>Sar</taxon>
        <taxon>Stramenopiles</taxon>
        <taxon>Ochrophyta</taxon>
        <taxon>Bacillariophyta</taxon>
        <taxon>Bacillariophyceae</taxon>
        <taxon>Bacillariophycidae</taxon>
        <taxon>Naviculales</taxon>
        <taxon>Naviculaceae</taxon>
        <taxon>Fistulifera</taxon>
    </lineage>
</organism>
<dbReference type="OrthoDB" id="56838at2759"/>
<dbReference type="AlphaFoldDB" id="A0A1Z5JBB0"/>
<gene>
    <name evidence="2" type="ORF">FisN_34Hh033</name>
</gene>
<sequence>MNPLQILVLPYLPPDERTAKQNKNEDESSNTYSNERNDFKARMGRFSLNDDNDCCWEFVANPGEEGALIVKSDERRNDESDPSAVIVPHSSRPKSFLNTLRNVSLFVILLSYLLQRYLPPAPPAFDDTTISTTWTEFLTHHFFQLGQSLTVLTIQVPLHVSQWIVSTAAMDLQLTYERYHESQCRFRPLTSLVPVTGQPLAVEMVVDTIATWSRTKPLFLLLTGFPHTGQTTLAQAIAEELFGDCVDRERRLFRARAPIQDWHQMTQHAQYYPSGAMILIQDVEDTDLLSLLRAEDAWTSRTIVIVCSPTIGRSAIARALRQDQFHFANRALWDDLQRDLPNEWDAVIPFQPLTRETLGDVVSLKISRLAGHSVTLTDRFTKVWLDQAEYLEWKRRDTVADEPVPFMTVALQGAQMLDDSPLWKRFLAGWKRCSKETVHQMDYVDGDIVLQSEEGESVCSFSLL</sequence>
<protein>
    <submittedName>
        <fullName evidence="2">Uncharacterized protein</fullName>
    </submittedName>
</protein>
<dbReference type="Proteomes" id="UP000198406">
    <property type="component" value="Unassembled WGS sequence"/>
</dbReference>
<name>A0A1Z5JBB0_FISSO</name>
<dbReference type="SUPFAM" id="SSF52540">
    <property type="entry name" value="P-loop containing nucleoside triphosphate hydrolases"/>
    <property type="match status" value="1"/>
</dbReference>
<feature type="compositionally biased region" description="Basic and acidic residues" evidence="1">
    <location>
        <begin position="15"/>
        <end position="26"/>
    </location>
</feature>
<proteinExistence type="predicted"/>
<dbReference type="EMBL" id="BDSP01000038">
    <property type="protein sequence ID" value="GAX11246.1"/>
    <property type="molecule type" value="Genomic_DNA"/>
</dbReference>
<keyword evidence="3" id="KW-1185">Reference proteome</keyword>
<evidence type="ECO:0000313" key="2">
    <source>
        <dbReference type="EMBL" id="GAX11246.1"/>
    </source>
</evidence>
<reference evidence="2 3" key="1">
    <citation type="journal article" date="2015" name="Plant Cell">
        <title>Oil accumulation by the oleaginous diatom Fistulifera solaris as revealed by the genome and transcriptome.</title>
        <authorList>
            <person name="Tanaka T."/>
            <person name="Maeda Y."/>
            <person name="Veluchamy A."/>
            <person name="Tanaka M."/>
            <person name="Abida H."/>
            <person name="Marechal E."/>
            <person name="Bowler C."/>
            <person name="Muto M."/>
            <person name="Sunaga Y."/>
            <person name="Tanaka M."/>
            <person name="Yoshino T."/>
            <person name="Taniguchi T."/>
            <person name="Fukuda Y."/>
            <person name="Nemoto M."/>
            <person name="Matsumoto M."/>
            <person name="Wong P.S."/>
            <person name="Aburatani S."/>
            <person name="Fujibuchi W."/>
        </authorList>
    </citation>
    <scope>NUCLEOTIDE SEQUENCE [LARGE SCALE GENOMIC DNA]</scope>
    <source>
        <strain evidence="2 3">JPCC DA0580</strain>
    </source>
</reference>
<accession>A0A1Z5JBB0</accession>
<comment type="caution">
    <text evidence="2">The sequence shown here is derived from an EMBL/GenBank/DDBJ whole genome shotgun (WGS) entry which is preliminary data.</text>
</comment>